<gene>
    <name evidence="2" type="primary">ku</name>
    <name evidence="4" type="ORF">WKR92_14040</name>
</gene>
<dbReference type="PIRSF" id="PIRSF006493">
    <property type="entry name" value="Prok_Ku"/>
    <property type="match status" value="1"/>
</dbReference>
<comment type="function">
    <text evidence="2">With LigD forms a non-homologous end joining (NHEJ) DNA repair enzyme, which repairs dsDNA breaks with reduced fidelity. Binds linear dsDNA with 5'- and 3'- overhangs but not closed circular dsDNA nor ssDNA. Recruits and stimulates the ligase activity of LigD.</text>
</comment>
<sequence length="256" mass="29517">MRAIWNGSIGFGLVNIPVKLYSGVQNSNLDLDMLDERDHANIKYQRINEDTRKEVPYDHIVKGYFLKDRYIILDDHDFEEAAPEKNKVIELENFVDIHEINPIYYETSYYSAPEKQGVKAYALLLQALLKSKKAGIGRFVLRNTENLCVIHPLDDVIVVSKIRFQEEIRERDELKKVDDVKVSKKELDMGLALIKQYSSDFDITGFKDEYSKELLRIIKAKAKGKQAAVKKLKPKKAKSDDLYDQLMESLNSKKGA</sequence>
<evidence type="ECO:0000256" key="2">
    <source>
        <dbReference type="HAMAP-Rule" id="MF_01875"/>
    </source>
</evidence>
<protein>
    <recommendedName>
        <fullName evidence="2">Non-homologous end joining protein Ku</fullName>
    </recommendedName>
</protein>
<dbReference type="Pfam" id="PF02735">
    <property type="entry name" value="Ku"/>
    <property type="match status" value="1"/>
</dbReference>
<dbReference type="Proteomes" id="UP001580928">
    <property type="component" value="Unassembled WGS sequence"/>
</dbReference>
<evidence type="ECO:0000313" key="5">
    <source>
        <dbReference type="Proteomes" id="UP001580928"/>
    </source>
</evidence>
<comment type="similarity">
    <text evidence="2">Belongs to the prokaryotic Ku family.</text>
</comment>
<dbReference type="EMBL" id="JBBVGT010000003">
    <property type="protein sequence ID" value="MFB5946950.1"/>
    <property type="molecule type" value="Genomic_DNA"/>
</dbReference>
<dbReference type="InterPro" id="IPR009187">
    <property type="entry name" value="Prok_Ku"/>
</dbReference>
<keyword evidence="2" id="KW-0234">DNA repair</keyword>
<dbReference type="InterPro" id="IPR006164">
    <property type="entry name" value="DNA_bd_Ku70/Ku80"/>
</dbReference>
<dbReference type="InterPro" id="IPR016194">
    <property type="entry name" value="SPOC-like_C_dom_sf"/>
</dbReference>
<evidence type="ECO:0000259" key="3">
    <source>
        <dbReference type="SMART" id="SM00559"/>
    </source>
</evidence>
<comment type="caution">
    <text evidence="4">The sequence shown here is derived from an EMBL/GenBank/DDBJ whole genome shotgun (WGS) entry which is preliminary data.</text>
</comment>
<dbReference type="SMART" id="SM00559">
    <property type="entry name" value="Ku78"/>
    <property type="match status" value="1"/>
</dbReference>
<keyword evidence="2" id="KW-0227">DNA damage</keyword>
<evidence type="ECO:0000313" key="4">
    <source>
        <dbReference type="EMBL" id="MFB5946950.1"/>
    </source>
</evidence>
<dbReference type="RefSeq" id="WP_375558479.1">
    <property type="nucleotide sequence ID" value="NZ_JBBVGT010000003.1"/>
</dbReference>
<dbReference type="PANTHER" id="PTHR41251:SF1">
    <property type="entry name" value="NON-HOMOLOGOUS END JOINING PROTEIN KU"/>
    <property type="match status" value="1"/>
</dbReference>
<dbReference type="SUPFAM" id="SSF100939">
    <property type="entry name" value="SPOC domain-like"/>
    <property type="match status" value="1"/>
</dbReference>
<evidence type="ECO:0000256" key="1">
    <source>
        <dbReference type="ARBA" id="ARBA00023125"/>
    </source>
</evidence>
<comment type="subunit">
    <text evidence="2">Homodimer. Interacts with LigD.</text>
</comment>
<keyword evidence="2" id="KW-0233">DNA recombination</keyword>
<organism evidence="4 5">
    <name type="scientific">Albibacterium profundi</name>
    <dbReference type="NCBI Taxonomy" id="3134906"/>
    <lineage>
        <taxon>Bacteria</taxon>
        <taxon>Pseudomonadati</taxon>
        <taxon>Bacteroidota</taxon>
        <taxon>Sphingobacteriia</taxon>
        <taxon>Sphingobacteriales</taxon>
        <taxon>Sphingobacteriaceae</taxon>
        <taxon>Albibacterium</taxon>
    </lineage>
</organism>
<feature type="domain" description="Ku" evidence="3">
    <location>
        <begin position="52"/>
        <end position="179"/>
    </location>
</feature>
<reference evidence="4 5" key="1">
    <citation type="submission" date="2024-04" db="EMBL/GenBank/DDBJ databases">
        <title>Albibacterium profundi sp. nov., isolated from sediment of the Challenger Deep of Mariana Trench.</title>
        <authorList>
            <person name="Wang Y."/>
        </authorList>
    </citation>
    <scope>NUCLEOTIDE SEQUENCE [LARGE SCALE GENOMIC DNA]</scope>
    <source>
        <strain evidence="4 5">RHL897</strain>
    </source>
</reference>
<keyword evidence="5" id="KW-1185">Reference proteome</keyword>
<keyword evidence="1 2" id="KW-0238">DNA-binding</keyword>
<accession>A0ABV5CHU8</accession>
<dbReference type="PANTHER" id="PTHR41251">
    <property type="entry name" value="NON-HOMOLOGOUS END JOINING PROTEIN KU"/>
    <property type="match status" value="1"/>
</dbReference>
<dbReference type="NCBIfam" id="TIGR02772">
    <property type="entry name" value="Ku_bact"/>
    <property type="match status" value="1"/>
</dbReference>
<dbReference type="HAMAP" id="MF_01875">
    <property type="entry name" value="Prokaryotic_Ku"/>
    <property type="match status" value="1"/>
</dbReference>
<proteinExistence type="inferred from homology"/>
<name>A0ABV5CHU8_9SPHI</name>
<dbReference type="Gene3D" id="2.40.290.10">
    <property type="match status" value="1"/>
</dbReference>